<accession>A0A9X6R635</accession>
<dbReference type="AlphaFoldDB" id="A0A9X6R635"/>
<protein>
    <submittedName>
        <fullName evidence="1">Uncharacterized protein</fullName>
    </submittedName>
</protein>
<comment type="caution">
    <text evidence="1">The sequence shown here is derived from an EMBL/GenBank/DDBJ whole genome shotgun (WGS) entry which is preliminary data.</text>
</comment>
<name>A0A9X6R635_BACTJ</name>
<evidence type="ECO:0000313" key="1">
    <source>
        <dbReference type="EMBL" id="OUB78419.1"/>
    </source>
</evidence>
<organism evidence="1 2">
    <name type="scientific">Bacillus thuringiensis subsp. jegathesan</name>
    <dbReference type="NCBI Taxonomy" id="56955"/>
    <lineage>
        <taxon>Bacteria</taxon>
        <taxon>Bacillati</taxon>
        <taxon>Bacillota</taxon>
        <taxon>Bacilli</taxon>
        <taxon>Bacillales</taxon>
        <taxon>Bacillaceae</taxon>
        <taxon>Bacillus</taxon>
        <taxon>Bacillus cereus group</taxon>
    </lineage>
</organism>
<dbReference type="EMBL" id="MOOS01000002">
    <property type="protein sequence ID" value="OUB78419.1"/>
    <property type="molecule type" value="Genomic_DNA"/>
</dbReference>
<dbReference type="RefSeq" id="WP_086403529.1">
    <property type="nucleotide sequence ID" value="NZ_MOOS01000002.1"/>
</dbReference>
<proteinExistence type="predicted"/>
<dbReference type="SUPFAM" id="SSF46785">
    <property type="entry name" value="Winged helix' DNA-binding domain"/>
    <property type="match status" value="1"/>
</dbReference>
<gene>
    <name evidence="1" type="ORF">BK750_00070</name>
</gene>
<dbReference type="Proteomes" id="UP000194853">
    <property type="component" value="Unassembled WGS sequence"/>
</dbReference>
<evidence type="ECO:0000313" key="2">
    <source>
        <dbReference type="Proteomes" id="UP000194853"/>
    </source>
</evidence>
<sequence length="73" mass="8585">MEIYKLNISQKAKFFLYTLQEVKVLEKTYDQLSDFLSISRSLLPAIIKELEENELIVIERAGGRKANTYRINF</sequence>
<dbReference type="InterPro" id="IPR036390">
    <property type="entry name" value="WH_DNA-bd_sf"/>
</dbReference>
<reference evidence="1 2" key="1">
    <citation type="submission" date="2016-10" db="EMBL/GenBank/DDBJ databases">
        <title>Comparative genomics of Bacillus thuringiensis reveals a path to pathogens against multiple invertebrate hosts.</title>
        <authorList>
            <person name="Zheng J."/>
            <person name="Gao Q."/>
            <person name="Liu H."/>
            <person name="Peng D."/>
            <person name="Ruan L."/>
            <person name="Sun M."/>
        </authorList>
    </citation>
    <scope>NUCLEOTIDE SEQUENCE [LARGE SCALE GENOMIC DNA]</scope>
    <source>
        <strain evidence="1">BGSC 4CF1</strain>
    </source>
</reference>